<dbReference type="InterPro" id="IPR001433">
    <property type="entry name" value="OxRdtase_FAD/NAD-bd"/>
</dbReference>
<dbReference type="PROSITE" id="PS51384">
    <property type="entry name" value="FAD_FR"/>
    <property type="match status" value="1"/>
</dbReference>
<evidence type="ECO:0000313" key="2">
    <source>
        <dbReference type="EMBL" id="RIV30768.1"/>
    </source>
</evidence>
<name>A0A3A1N3Y8_9FLAO</name>
<reference evidence="2 3" key="1">
    <citation type="submission" date="2018-08" db="EMBL/GenBank/DDBJ databases">
        <title>Proposal of Muricauda 72 sp.nov. and Muricauda NH166 sp.nov., isolated from seawater.</title>
        <authorList>
            <person name="Cheng H."/>
            <person name="Wu Y.-H."/>
            <person name="Guo L.-L."/>
            <person name="Xu X.-W."/>
        </authorList>
    </citation>
    <scope>NUCLEOTIDE SEQUENCE [LARGE SCALE GENOMIC DNA]</scope>
    <source>
        <strain evidence="2 3">KCTC 22173</strain>
    </source>
</reference>
<dbReference type="Pfam" id="PF00175">
    <property type="entry name" value="NAD_binding_1"/>
    <property type="match status" value="1"/>
</dbReference>
<dbReference type="SUPFAM" id="SSF52343">
    <property type="entry name" value="Ferredoxin reductase-like, C-terminal NADP-linked domain"/>
    <property type="match status" value="1"/>
</dbReference>
<comment type="caution">
    <text evidence="2">The sequence shown here is derived from an EMBL/GenBank/DDBJ whole genome shotgun (WGS) entry which is preliminary data.</text>
</comment>
<dbReference type="Gene3D" id="2.40.30.10">
    <property type="entry name" value="Translation factors"/>
    <property type="match status" value="1"/>
</dbReference>
<proteinExistence type="predicted"/>
<feature type="domain" description="FAD-binding FR-type" evidence="1">
    <location>
        <begin position="1"/>
        <end position="101"/>
    </location>
</feature>
<gene>
    <name evidence="2" type="ORF">D2V08_17025</name>
</gene>
<dbReference type="GO" id="GO:0016491">
    <property type="term" value="F:oxidoreductase activity"/>
    <property type="evidence" value="ECO:0007669"/>
    <property type="project" value="InterPro"/>
</dbReference>
<dbReference type="InterPro" id="IPR017927">
    <property type="entry name" value="FAD-bd_FR_type"/>
</dbReference>
<dbReference type="AlphaFoldDB" id="A0A3A1N3Y8"/>
<evidence type="ECO:0000313" key="3">
    <source>
        <dbReference type="Proteomes" id="UP000266067"/>
    </source>
</evidence>
<dbReference type="RefSeq" id="WP_119609628.1">
    <property type="nucleotide sequence ID" value="NZ_QXFH01000077.1"/>
</dbReference>
<protein>
    <submittedName>
        <fullName evidence="2">Flavodoxin reductase</fullName>
    </submittedName>
</protein>
<evidence type="ECO:0000259" key="1">
    <source>
        <dbReference type="PROSITE" id="PS51384"/>
    </source>
</evidence>
<dbReference type="PRINTS" id="PR00410">
    <property type="entry name" value="PHEHYDRXLASE"/>
</dbReference>
<dbReference type="Proteomes" id="UP000266067">
    <property type="component" value="Unassembled WGS sequence"/>
</dbReference>
<dbReference type="InterPro" id="IPR039261">
    <property type="entry name" value="FNR_nucleotide-bd"/>
</dbReference>
<keyword evidence="3" id="KW-1185">Reference proteome</keyword>
<dbReference type="CDD" id="cd06196">
    <property type="entry name" value="FNR_like_1"/>
    <property type="match status" value="1"/>
</dbReference>
<dbReference type="InterPro" id="IPR017938">
    <property type="entry name" value="Riboflavin_synthase-like_b-brl"/>
</dbReference>
<accession>A0A3A1N3Y8</accession>
<organism evidence="2 3">
    <name type="scientific">Flagellimonas lutimaris</name>
    <dbReference type="NCBI Taxonomy" id="475082"/>
    <lineage>
        <taxon>Bacteria</taxon>
        <taxon>Pseudomonadati</taxon>
        <taxon>Bacteroidota</taxon>
        <taxon>Flavobacteriia</taxon>
        <taxon>Flavobacteriales</taxon>
        <taxon>Flavobacteriaceae</taxon>
        <taxon>Flagellimonas</taxon>
    </lineage>
</organism>
<dbReference type="SUPFAM" id="SSF63380">
    <property type="entry name" value="Riboflavin synthase domain-like"/>
    <property type="match status" value="1"/>
</dbReference>
<dbReference type="EMBL" id="QXFH01000077">
    <property type="protein sequence ID" value="RIV30768.1"/>
    <property type="molecule type" value="Genomic_DNA"/>
</dbReference>
<dbReference type="PANTHER" id="PTHR47354">
    <property type="entry name" value="NADH OXIDOREDUCTASE HCR"/>
    <property type="match status" value="1"/>
</dbReference>
<dbReference type="Gene3D" id="3.40.50.80">
    <property type="entry name" value="Nucleotide-binding domain of ferredoxin-NADP reductase (FNR) module"/>
    <property type="match status" value="1"/>
</dbReference>
<sequence length="223" mass="25442">MPHKVKIQEIGFITHDVLQIQTERPADYTFEPGQATEVALDKEGWRDKKRPFTFTGLPDDGFLQFTIKVYPDHNGVTDMLQTLEQGDHLLLEDVWGAISYQGPGIFLAGGAGVTPFIAIFRDLARKHQLEGNRLLFANKREKDIIMQAEFEKWLGKDFINILSDEQSSKYPHGFIDIQFLKEHITDKDAKFYLCGPPPMMKSVQQDLEEIGISKDQMVAEELS</sequence>
<dbReference type="OrthoDB" id="9789468at2"/>
<dbReference type="InterPro" id="IPR050415">
    <property type="entry name" value="MRET"/>
</dbReference>
<dbReference type="PANTHER" id="PTHR47354:SF5">
    <property type="entry name" value="PROTEIN RFBI"/>
    <property type="match status" value="1"/>
</dbReference>